<accession>A0A2W4QWF3</accession>
<protein>
    <submittedName>
        <fullName evidence="1">Uncharacterized protein</fullName>
    </submittedName>
</protein>
<organism evidence="1 2">
    <name type="scientific">Candidatus Methylumidiphilus alinenensis</name>
    <dbReference type="NCBI Taxonomy" id="2202197"/>
    <lineage>
        <taxon>Bacteria</taxon>
        <taxon>Pseudomonadati</taxon>
        <taxon>Pseudomonadota</taxon>
        <taxon>Gammaproteobacteria</taxon>
        <taxon>Methylococcales</taxon>
        <taxon>Candidatus Methylumidiphilus</taxon>
    </lineage>
</organism>
<reference evidence="1 2" key="1">
    <citation type="journal article" date="2018" name="Aquat. Microb. Ecol.">
        <title>Gammaproteobacterial methanotrophs dominate.</title>
        <authorList>
            <person name="Rissanen A.J."/>
            <person name="Saarenheimo J."/>
            <person name="Tiirola M."/>
            <person name="Peura S."/>
            <person name="Aalto S.L."/>
            <person name="Karvinen A."/>
            <person name="Nykanen H."/>
        </authorList>
    </citation>
    <scope>NUCLEOTIDE SEQUENCE [LARGE SCALE GENOMIC DNA]</scope>
    <source>
        <strain evidence="1">AMbin10</strain>
    </source>
</reference>
<evidence type="ECO:0000313" key="2">
    <source>
        <dbReference type="Proteomes" id="UP000249396"/>
    </source>
</evidence>
<dbReference type="Proteomes" id="UP000249396">
    <property type="component" value="Unassembled WGS sequence"/>
</dbReference>
<dbReference type="AlphaFoldDB" id="A0A2W4QWF3"/>
<proteinExistence type="predicted"/>
<gene>
    <name evidence="1" type="ORF">DM484_19015</name>
</gene>
<name>A0A2W4QWF3_9GAMM</name>
<sequence length="147" mass="15811">MSIKKNAQSHYQTLFTLAESGWDAETIENEMPFGLGFLSALFFCQHLEVESKGGRVSMSTADILSFKPVKVTPWVCCPAESRFEGDVCGCGSANVQGPDAEGDYDCLECGIFFTAESIGNRCWGGVTTVRLGGFKPDASQVASCLSE</sequence>
<comment type="caution">
    <text evidence="1">The sequence shown here is derived from an EMBL/GenBank/DDBJ whole genome shotgun (WGS) entry which is preliminary data.</text>
</comment>
<dbReference type="EMBL" id="QJPH01000387">
    <property type="protein sequence ID" value="PZN75386.1"/>
    <property type="molecule type" value="Genomic_DNA"/>
</dbReference>
<evidence type="ECO:0000313" key="1">
    <source>
        <dbReference type="EMBL" id="PZN75386.1"/>
    </source>
</evidence>